<dbReference type="EMBL" id="RQHW01000028">
    <property type="protein sequence ID" value="TGN19571.1"/>
    <property type="molecule type" value="Genomic_DNA"/>
</dbReference>
<dbReference type="Proteomes" id="UP000298058">
    <property type="component" value="Unassembled WGS sequence"/>
</dbReference>
<keyword evidence="2" id="KW-1185">Reference proteome</keyword>
<sequence length="255" mass="29507">MRYSIYLILLFCFSCTIFQTIKVPEDKIGKLSDSNTKLKIALVGFYPVTVSYRYEGRYFISTASLDYDHPMKDAFPIGQPVEQIPTSSIDSTIPAARCYLFVSNYLELVKKTGITELNKVVDFDITSDKEELDKTKCLVKKRDVDYYIVGINGPSFRNNRTGIRLLFNLLLSVSTAFTFPIFEKCEAYSIFMIYDSKLNLIKTVKYDKDMTAIASWWSILLTFGENYNTNYKDSLKQSQENMIREFQVDFLETNK</sequence>
<reference evidence="1" key="1">
    <citation type="journal article" date="2019" name="PLoS Negl. Trop. Dis.">
        <title>Revisiting the worldwide diversity of Leptospira species in the environment.</title>
        <authorList>
            <person name="Vincent A.T."/>
            <person name="Schiettekatte O."/>
            <person name="Bourhy P."/>
            <person name="Veyrier F.J."/>
            <person name="Picardeau M."/>
        </authorList>
    </citation>
    <scope>NUCLEOTIDE SEQUENCE [LARGE SCALE GENOMIC DNA]</scope>
    <source>
        <strain evidence="1">201300427</strain>
    </source>
</reference>
<dbReference type="OrthoDB" id="324416at2"/>
<dbReference type="RefSeq" id="WP_135759887.1">
    <property type="nucleotide sequence ID" value="NZ_RQHW01000028.1"/>
</dbReference>
<dbReference type="AlphaFoldDB" id="A0A4R9M0U9"/>
<organism evidence="1 2">
    <name type="scientific">Leptospira idonii</name>
    <dbReference type="NCBI Taxonomy" id="1193500"/>
    <lineage>
        <taxon>Bacteria</taxon>
        <taxon>Pseudomonadati</taxon>
        <taxon>Spirochaetota</taxon>
        <taxon>Spirochaetia</taxon>
        <taxon>Leptospirales</taxon>
        <taxon>Leptospiraceae</taxon>
        <taxon>Leptospira</taxon>
    </lineage>
</organism>
<gene>
    <name evidence="1" type="ORF">EHS15_07220</name>
</gene>
<comment type="caution">
    <text evidence="1">The sequence shown here is derived from an EMBL/GenBank/DDBJ whole genome shotgun (WGS) entry which is preliminary data.</text>
</comment>
<name>A0A4R9M0U9_9LEPT</name>
<evidence type="ECO:0000313" key="1">
    <source>
        <dbReference type="EMBL" id="TGN19571.1"/>
    </source>
</evidence>
<protein>
    <recommendedName>
        <fullName evidence="3">Lipoprotein</fullName>
    </recommendedName>
</protein>
<evidence type="ECO:0008006" key="3">
    <source>
        <dbReference type="Google" id="ProtNLM"/>
    </source>
</evidence>
<proteinExistence type="predicted"/>
<accession>A0A4R9M0U9</accession>
<evidence type="ECO:0000313" key="2">
    <source>
        <dbReference type="Proteomes" id="UP000298058"/>
    </source>
</evidence>
<dbReference type="NCBIfam" id="NF047480">
    <property type="entry name" value="Lepto_Lp29"/>
    <property type="match status" value="1"/>
</dbReference>